<sequence>MILQPGYMRYDNCALSCGKISPRIAIQFFESVHFIRMNALHHSCYICFTVRRSRPWISDKSRQTDLVAFSSETLANPARVRIMYGKALAVEHVGSEAYTWDLGAFTVGGQIRLHTKLIFITRNLIQICGCC</sequence>
<proteinExistence type="predicted"/>
<evidence type="ECO:0000313" key="2">
    <source>
        <dbReference type="Proteomes" id="UP000244005"/>
    </source>
</evidence>
<evidence type="ECO:0000313" key="1">
    <source>
        <dbReference type="EMBL" id="PTQ36381.1"/>
    </source>
</evidence>
<reference evidence="2" key="1">
    <citation type="journal article" date="2017" name="Cell">
        <title>Insights into land plant evolution garnered from the Marchantia polymorpha genome.</title>
        <authorList>
            <person name="Bowman J.L."/>
            <person name="Kohchi T."/>
            <person name="Yamato K.T."/>
            <person name="Jenkins J."/>
            <person name="Shu S."/>
            <person name="Ishizaki K."/>
            <person name="Yamaoka S."/>
            <person name="Nishihama R."/>
            <person name="Nakamura Y."/>
            <person name="Berger F."/>
            <person name="Adam C."/>
            <person name="Aki S.S."/>
            <person name="Althoff F."/>
            <person name="Araki T."/>
            <person name="Arteaga-Vazquez M.A."/>
            <person name="Balasubrmanian S."/>
            <person name="Barry K."/>
            <person name="Bauer D."/>
            <person name="Boehm C.R."/>
            <person name="Briginshaw L."/>
            <person name="Caballero-Perez J."/>
            <person name="Catarino B."/>
            <person name="Chen F."/>
            <person name="Chiyoda S."/>
            <person name="Chovatia M."/>
            <person name="Davies K.M."/>
            <person name="Delmans M."/>
            <person name="Demura T."/>
            <person name="Dierschke T."/>
            <person name="Dolan L."/>
            <person name="Dorantes-Acosta A.E."/>
            <person name="Eklund D.M."/>
            <person name="Florent S.N."/>
            <person name="Flores-Sandoval E."/>
            <person name="Fujiyama A."/>
            <person name="Fukuzawa H."/>
            <person name="Galik B."/>
            <person name="Grimanelli D."/>
            <person name="Grimwood J."/>
            <person name="Grossniklaus U."/>
            <person name="Hamada T."/>
            <person name="Haseloff J."/>
            <person name="Hetherington A.J."/>
            <person name="Higo A."/>
            <person name="Hirakawa Y."/>
            <person name="Hundley H.N."/>
            <person name="Ikeda Y."/>
            <person name="Inoue K."/>
            <person name="Inoue S.I."/>
            <person name="Ishida S."/>
            <person name="Jia Q."/>
            <person name="Kakita M."/>
            <person name="Kanazawa T."/>
            <person name="Kawai Y."/>
            <person name="Kawashima T."/>
            <person name="Kennedy M."/>
            <person name="Kinose K."/>
            <person name="Kinoshita T."/>
            <person name="Kohara Y."/>
            <person name="Koide E."/>
            <person name="Komatsu K."/>
            <person name="Kopischke S."/>
            <person name="Kubo M."/>
            <person name="Kyozuka J."/>
            <person name="Lagercrantz U."/>
            <person name="Lin S.S."/>
            <person name="Lindquist E."/>
            <person name="Lipzen A.M."/>
            <person name="Lu C.W."/>
            <person name="De Luna E."/>
            <person name="Martienssen R.A."/>
            <person name="Minamino N."/>
            <person name="Mizutani M."/>
            <person name="Mizutani M."/>
            <person name="Mochizuki N."/>
            <person name="Monte I."/>
            <person name="Mosher R."/>
            <person name="Nagasaki H."/>
            <person name="Nakagami H."/>
            <person name="Naramoto S."/>
            <person name="Nishitani K."/>
            <person name="Ohtani M."/>
            <person name="Okamoto T."/>
            <person name="Okumura M."/>
            <person name="Phillips J."/>
            <person name="Pollak B."/>
            <person name="Reinders A."/>
            <person name="Rovekamp M."/>
            <person name="Sano R."/>
            <person name="Sawa S."/>
            <person name="Schmid M.W."/>
            <person name="Shirakawa M."/>
            <person name="Solano R."/>
            <person name="Spunde A."/>
            <person name="Suetsugu N."/>
            <person name="Sugano S."/>
            <person name="Sugiyama A."/>
            <person name="Sun R."/>
            <person name="Suzuki Y."/>
            <person name="Takenaka M."/>
            <person name="Takezawa D."/>
            <person name="Tomogane H."/>
            <person name="Tsuzuki M."/>
            <person name="Ueda T."/>
            <person name="Umeda M."/>
            <person name="Ward J.M."/>
            <person name="Watanabe Y."/>
            <person name="Yazaki K."/>
            <person name="Yokoyama R."/>
            <person name="Yoshitake Y."/>
            <person name="Yotsui I."/>
            <person name="Zachgo S."/>
            <person name="Schmutz J."/>
        </authorList>
    </citation>
    <scope>NUCLEOTIDE SEQUENCE [LARGE SCALE GENOMIC DNA]</scope>
    <source>
        <strain evidence="2">Tak-1</strain>
    </source>
</reference>
<keyword evidence="2" id="KW-1185">Reference proteome</keyword>
<organism evidence="1 2">
    <name type="scientific">Marchantia polymorpha</name>
    <name type="common">Common liverwort</name>
    <name type="synonym">Marchantia aquatica</name>
    <dbReference type="NCBI Taxonomy" id="3197"/>
    <lineage>
        <taxon>Eukaryota</taxon>
        <taxon>Viridiplantae</taxon>
        <taxon>Streptophyta</taxon>
        <taxon>Embryophyta</taxon>
        <taxon>Marchantiophyta</taxon>
        <taxon>Marchantiopsida</taxon>
        <taxon>Marchantiidae</taxon>
        <taxon>Marchantiales</taxon>
        <taxon>Marchantiaceae</taxon>
        <taxon>Marchantia</taxon>
    </lineage>
</organism>
<name>A0A2R6WRA6_MARPO</name>
<protein>
    <submittedName>
        <fullName evidence="1">Uncharacterized protein</fullName>
    </submittedName>
</protein>
<dbReference type="EMBL" id="KZ772736">
    <property type="protein sequence ID" value="PTQ36381.1"/>
    <property type="molecule type" value="Genomic_DNA"/>
</dbReference>
<accession>A0A2R6WRA6</accession>
<dbReference type="Proteomes" id="UP000244005">
    <property type="component" value="Unassembled WGS sequence"/>
</dbReference>
<gene>
    <name evidence="1" type="ORF">MARPO_0064s0063</name>
</gene>
<dbReference type="AlphaFoldDB" id="A0A2R6WRA6"/>